<dbReference type="SMART" id="SM00354">
    <property type="entry name" value="HTH_LACI"/>
    <property type="match status" value="1"/>
</dbReference>
<comment type="caution">
    <text evidence="7">The sequence shown here is derived from an EMBL/GenBank/DDBJ whole genome shotgun (WGS) entry which is preliminary data.</text>
</comment>
<proteinExistence type="predicted"/>
<sequence>MSNPKITIKDVAKYVGVSVTTVSHVLSNKGKISAETAQKVLHAVEVLGYTRNQTAANLRNQYSRTIGLIVNGIDSHMPNQLIAGISNTLEERGYMLFLTQCQYQDSLFHLKLKTLQEKGVDGILFASVNNTLDLSQLDLENSVPMVCIADHDIAETIDSVAINNSQASFYATEHLIQQGHRRIAYVGGVKGTACWNERIAGYELALKSNGLSKSILVVEDNNQNIEQTLHSLFTQHAQVSAVVCHDADVAVAVMNLMNRLGKNIGQSHVLDDHVALISIGEYGASSFSDLGIMTVQTDLYSVGQSAALRMMAKIERPHSPIEKMLINSTLI</sequence>
<evidence type="ECO:0000259" key="5">
    <source>
        <dbReference type="PROSITE" id="PS50932"/>
    </source>
</evidence>
<dbReference type="InterPro" id="IPR028082">
    <property type="entry name" value="Peripla_BP_I"/>
</dbReference>
<organism evidence="7 8">
    <name type="scientific">Vibrio tritonius</name>
    <dbReference type="NCBI Taxonomy" id="1435069"/>
    <lineage>
        <taxon>Bacteria</taxon>
        <taxon>Pseudomonadati</taxon>
        <taxon>Pseudomonadota</taxon>
        <taxon>Gammaproteobacteria</taxon>
        <taxon>Vibrionales</taxon>
        <taxon>Vibrionaceae</taxon>
        <taxon>Vibrio</taxon>
    </lineage>
</organism>
<feature type="domain" description="HTH cro/C1-type" evidence="6">
    <location>
        <begin position="5"/>
        <end position="50"/>
    </location>
</feature>
<dbReference type="GO" id="GO:0003677">
    <property type="term" value="F:DNA binding"/>
    <property type="evidence" value="ECO:0007669"/>
    <property type="project" value="UniProtKB-KW"/>
</dbReference>
<dbReference type="Pfam" id="PF00532">
    <property type="entry name" value="Peripla_BP_1"/>
    <property type="match status" value="1"/>
</dbReference>
<gene>
    <name evidence="7" type="ORF">LDJ79_14365</name>
</gene>
<keyword evidence="2" id="KW-0805">Transcription regulation</keyword>
<dbReference type="InterPro" id="IPR001387">
    <property type="entry name" value="Cro/C1-type_HTH"/>
</dbReference>
<dbReference type="PANTHER" id="PTHR30146:SF148">
    <property type="entry name" value="HTH-TYPE TRANSCRIPTIONAL REPRESSOR PURR-RELATED"/>
    <property type="match status" value="1"/>
</dbReference>
<evidence type="ECO:0000256" key="2">
    <source>
        <dbReference type="ARBA" id="ARBA00023015"/>
    </source>
</evidence>
<evidence type="ECO:0000256" key="1">
    <source>
        <dbReference type="ARBA" id="ARBA00022491"/>
    </source>
</evidence>
<dbReference type="InterPro" id="IPR001761">
    <property type="entry name" value="Peripla_BP/Lac1_sug-bd_dom"/>
</dbReference>
<dbReference type="Proteomes" id="UP001199044">
    <property type="component" value="Unassembled WGS sequence"/>
</dbReference>
<evidence type="ECO:0000256" key="4">
    <source>
        <dbReference type="ARBA" id="ARBA00023163"/>
    </source>
</evidence>
<dbReference type="PANTHER" id="PTHR30146">
    <property type="entry name" value="LACI-RELATED TRANSCRIPTIONAL REPRESSOR"/>
    <property type="match status" value="1"/>
</dbReference>
<reference evidence="8" key="1">
    <citation type="submission" date="2023-07" db="EMBL/GenBank/DDBJ databases">
        <title>Molecular identification of indigenous halophilic bacteria isolated from red sea cost, biodegradation of synthetic dyes and assessment of degraded metabolite toxicity.</title>
        <authorList>
            <person name="Chaieb K."/>
            <person name="Altayb H.N."/>
        </authorList>
    </citation>
    <scope>NUCLEOTIDE SEQUENCE [LARGE SCALE GENOMIC DNA]</scope>
    <source>
        <strain evidence="8">K20</strain>
    </source>
</reference>
<dbReference type="PROSITE" id="PS50932">
    <property type="entry name" value="HTH_LACI_2"/>
    <property type="match status" value="1"/>
</dbReference>
<dbReference type="SUPFAM" id="SSF47413">
    <property type="entry name" value="lambda repressor-like DNA-binding domains"/>
    <property type="match status" value="1"/>
</dbReference>
<dbReference type="InterPro" id="IPR010982">
    <property type="entry name" value="Lambda_DNA-bd_dom_sf"/>
</dbReference>
<dbReference type="Gene3D" id="3.40.50.2300">
    <property type="match status" value="2"/>
</dbReference>
<dbReference type="PROSITE" id="PS00356">
    <property type="entry name" value="HTH_LACI_1"/>
    <property type="match status" value="1"/>
</dbReference>
<dbReference type="Gene3D" id="1.10.260.40">
    <property type="entry name" value="lambda repressor-like DNA-binding domains"/>
    <property type="match status" value="1"/>
</dbReference>
<accession>A0ABS7YSV4</accession>
<dbReference type="EMBL" id="JAIWIU010000102">
    <property type="protein sequence ID" value="MCA2017304.1"/>
    <property type="molecule type" value="Genomic_DNA"/>
</dbReference>
<keyword evidence="3 7" id="KW-0238">DNA-binding</keyword>
<evidence type="ECO:0000313" key="7">
    <source>
        <dbReference type="EMBL" id="MCA2017304.1"/>
    </source>
</evidence>
<keyword evidence="4" id="KW-0804">Transcription</keyword>
<dbReference type="SUPFAM" id="SSF53822">
    <property type="entry name" value="Periplasmic binding protein-like I"/>
    <property type="match status" value="1"/>
</dbReference>
<dbReference type="InterPro" id="IPR000843">
    <property type="entry name" value="HTH_LacI"/>
</dbReference>
<dbReference type="Pfam" id="PF00356">
    <property type="entry name" value="LacI"/>
    <property type="match status" value="1"/>
</dbReference>
<feature type="domain" description="HTH lacI-type" evidence="5">
    <location>
        <begin position="6"/>
        <end position="60"/>
    </location>
</feature>
<keyword evidence="1" id="KW-0678">Repressor</keyword>
<keyword evidence="8" id="KW-1185">Reference proteome</keyword>
<evidence type="ECO:0000313" key="8">
    <source>
        <dbReference type="Proteomes" id="UP001199044"/>
    </source>
</evidence>
<dbReference type="CDD" id="cd01392">
    <property type="entry name" value="HTH_LacI"/>
    <property type="match status" value="1"/>
</dbReference>
<dbReference type="RefSeq" id="WP_225251054.1">
    <property type="nucleotide sequence ID" value="NZ_JAIWIU010000102.1"/>
</dbReference>
<protein>
    <submittedName>
        <fullName evidence="7">LacI family DNA-binding transcriptional regulator</fullName>
    </submittedName>
</protein>
<dbReference type="PROSITE" id="PS50943">
    <property type="entry name" value="HTH_CROC1"/>
    <property type="match status" value="1"/>
</dbReference>
<evidence type="ECO:0000259" key="6">
    <source>
        <dbReference type="PROSITE" id="PS50943"/>
    </source>
</evidence>
<dbReference type="CDD" id="cd06267">
    <property type="entry name" value="PBP1_LacI_sugar_binding-like"/>
    <property type="match status" value="1"/>
</dbReference>
<name>A0ABS7YSV4_9VIBR</name>
<evidence type="ECO:0000256" key="3">
    <source>
        <dbReference type="ARBA" id="ARBA00023125"/>
    </source>
</evidence>